<dbReference type="Gene3D" id="3.40.50.720">
    <property type="entry name" value="NAD(P)-binding Rossmann-like Domain"/>
    <property type="match status" value="2"/>
</dbReference>
<reference evidence="4 5" key="1">
    <citation type="submission" date="2018-06" db="EMBL/GenBank/DDBJ databases">
        <title>The Genome of Cuscuta australis (Dodder) Provides Insight into the Evolution of Plant Parasitism.</title>
        <authorList>
            <person name="Liu H."/>
        </authorList>
    </citation>
    <scope>NUCLEOTIDE SEQUENCE [LARGE SCALE GENOMIC DNA]</scope>
    <source>
        <strain evidence="5">cv. Yunnan</strain>
        <tissue evidence="4">Vines</tissue>
    </source>
</reference>
<dbReference type="Pfam" id="PF00984">
    <property type="entry name" value="UDPG_MGDP_dh"/>
    <property type="match status" value="1"/>
</dbReference>
<dbReference type="InterPro" id="IPR028356">
    <property type="entry name" value="UDPglc_DH_euk"/>
</dbReference>
<dbReference type="GO" id="GO:0005634">
    <property type="term" value="C:nucleus"/>
    <property type="evidence" value="ECO:0007669"/>
    <property type="project" value="TreeGrafter"/>
</dbReference>
<gene>
    <name evidence="4" type="ORF">DM860_015382</name>
</gene>
<evidence type="ECO:0000259" key="3">
    <source>
        <dbReference type="Pfam" id="PF03721"/>
    </source>
</evidence>
<comment type="catalytic activity">
    <reaction evidence="1">
        <text>UDP-alpha-D-glucose + 2 NAD(+) + H2O = UDP-alpha-D-glucuronate + 2 NADH + 3 H(+)</text>
        <dbReference type="Rhea" id="RHEA:23596"/>
        <dbReference type="ChEBI" id="CHEBI:15377"/>
        <dbReference type="ChEBI" id="CHEBI:15378"/>
        <dbReference type="ChEBI" id="CHEBI:57540"/>
        <dbReference type="ChEBI" id="CHEBI:57945"/>
        <dbReference type="ChEBI" id="CHEBI:58052"/>
        <dbReference type="ChEBI" id="CHEBI:58885"/>
        <dbReference type="EC" id="1.1.1.22"/>
    </reaction>
</comment>
<dbReference type="AlphaFoldDB" id="A0A328DPW4"/>
<dbReference type="PANTHER" id="PTHR11374">
    <property type="entry name" value="UDP-GLUCOSE DEHYDROGENASE/UDP-MANNAC DEHYDROGENASE"/>
    <property type="match status" value="1"/>
</dbReference>
<dbReference type="InterPro" id="IPR014026">
    <property type="entry name" value="UDP-Glc/GDP-Man_DH_dimer"/>
</dbReference>
<dbReference type="Pfam" id="PF03721">
    <property type="entry name" value="UDPG_MGDP_dh_N"/>
    <property type="match status" value="1"/>
</dbReference>
<evidence type="ECO:0000259" key="2">
    <source>
        <dbReference type="Pfam" id="PF00984"/>
    </source>
</evidence>
<dbReference type="SUPFAM" id="SSF48179">
    <property type="entry name" value="6-phosphogluconate dehydrogenase C-terminal domain-like"/>
    <property type="match status" value="1"/>
</dbReference>
<evidence type="ECO:0000313" key="5">
    <source>
        <dbReference type="Proteomes" id="UP000249390"/>
    </source>
</evidence>
<dbReference type="InterPro" id="IPR001732">
    <property type="entry name" value="UDP-Glc/GDP-Man_DH_N"/>
</dbReference>
<sequence>MIFIAVDIPLVGLPKIIKGNLDIQNWEDAIRAILYSPPAQQKYVAIKSTFPVDHKSHIVDILHGYDHSELLHVITIPEFFSEGTALDDLTNLPKIVMGGFFNSDQITKELFRDLYVRLVHNDHERIEYITSKSSVEIGKCLSNASIAAQLTIMDIGSSICDRVGANFRDVKSTIESHPRMNNPFFHDSRSGYGGLGLIKDVAYLAYLCDCVGLVNEKKFFIMINEMRIAKMDELVRNIAQGLERLSLYMGFQTKLIPMMFESLLPSIFPDHY</sequence>
<dbReference type="GO" id="GO:0006024">
    <property type="term" value="P:glycosaminoglycan biosynthetic process"/>
    <property type="evidence" value="ECO:0007669"/>
    <property type="project" value="TreeGrafter"/>
</dbReference>
<keyword evidence="5" id="KW-1185">Reference proteome</keyword>
<dbReference type="InterPro" id="IPR008927">
    <property type="entry name" value="6-PGluconate_DH-like_C_sf"/>
</dbReference>
<dbReference type="PANTHER" id="PTHR11374:SF3">
    <property type="entry name" value="UDP-GLUCOSE 6-DEHYDROGENASE"/>
    <property type="match status" value="1"/>
</dbReference>
<dbReference type="EMBL" id="NQVE01000123">
    <property type="protein sequence ID" value="RAL46389.1"/>
    <property type="molecule type" value="Genomic_DNA"/>
</dbReference>
<evidence type="ECO:0000256" key="1">
    <source>
        <dbReference type="ARBA" id="ARBA00047473"/>
    </source>
</evidence>
<accession>A0A328DPW4</accession>
<evidence type="ECO:0000313" key="4">
    <source>
        <dbReference type="EMBL" id="RAL46389.1"/>
    </source>
</evidence>
<organism evidence="4 5">
    <name type="scientific">Cuscuta australis</name>
    <dbReference type="NCBI Taxonomy" id="267555"/>
    <lineage>
        <taxon>Eukaryota</taxon>
        <taxon>Viridiplantae</taxon>
        <taxon>Streptophyta</taxon>
        <taxon>Embryophyta</taxon>
        <taxon>Tracheophyta</taxon>
        <taxon>Spermatophyta</taxon>
        <taxon>Magnoliopsida</taxon>
        <taxon>eudicotyledons</taxon>
        <taxon>Gunneridae</taxon>
        <taxon>Pentapetalae</taxon>
        <taxon>asterids</taxon>
        <taxon>lamiids</taxon>
        <taxon>Solanales</taxon>
        <taxon>Convolvulaceae</taxon>
        <taxon>Cuscuteae</taxon>
        <taxon>Cuscuta</taxon>
        <taxon>Cuscuta subgen. Grammica</taxon>
        <taxon>Cuscuta sect. Cleistogrammica</taxon>
    </lineage>
</organism>
<proteinExistence type="predicted"/>
<dbReference type="GO" id="GO:0051287">
    <property type="term" value="F:NAD binding"/>
    <property type="evidence" value="ECO:0007669"/>
    <property type="project" value="InterPro"/>
</dbReference>
<feature type="domain" description="UDP-glucose/GDP-mannose dehydrogenase N-terminal" evidence="3">
    <location>
        <begin position="2"/>
        <end position="100"/>
    </location>
</feature>
<dbReference type="GO" id="GO:0003979">
    <property type="term" value="F:UDP-glucose 6-dehydrogenase activity"/>
    <property type="evidence" value="ECO:0007669"/>
    <property type="project" value="UniProtKB-EC"/>
</dbReference>
<dbReference type="Proteomes" id="UP000249390">
    <property type="component" value="Unassembled WGS sequence"/>
</dbReference>
<name>A0A328DPW4_9ASTE</name>
<feature type="domain" description="UDP-glucose/GDP-mannose dehydrogenase dimerisation" evidence="2">
    <location>
        <begin position="134"/>
        <end position="213"/>
    </location>
</feature>
<protein>
    <submittedName>
        <fullName evidence="4">Uncharacterized protein</fullName>
    </submittedName>
</protein>
<comment type="caution">
    <text evidence="4">The sequence shown here is derived from an EMBL/GenBank/DDBJ whole genome shotgun (WGS) entry which is preliminary data.</text>
</comment>